<name>F5YMG1_TREPZ</name>
<keyword evidence="10" id="KW-0812">Transmembrane</keyword>
<dbReference type="SMART" id="SM00388">
    <property type="entry name" value="HisKA"/>
    <property type="match status" value="1"/>
</dbReference>
<keyword evidence="10" id="KW-0472">Membrane</keyword>
<accession>F5YMG1</accession>
<evidence type="ECO:0000313" key="12">
    <source>
        <dbReference type="EMBL" id="AEF86011.1"/>
    </source>
</evidence>
<evidence type="ECO:0000256" key="5">
    <source>
        <dbReference type="ARBA" id="ARBA00022741"/>
    </source>
</evidence>
<evidence type="ECO:0000256" key="1">
    <source>
        <dbReference type="ARBA" id="ARBA00000085"/>
    </source>
</evidence>
<dbReference type="Gene3D" id="3.30.565.10">
    <property type="entry name" value="Histidine kinase-like ATPase, C-terminal domain"/>
    <property type="match status" value="1"/>
</dbReference>
<dbReference type="InterPro" id="IPR036097">
    <property type="entry name" value="HisK_dim/P_sf"/>
</dbReference>
<dbReference type="CDD" id="cd00082">
    <property type="entry name" value="HisKA"/>
    <property type="match status" value="1"/>
</dbReference>
<dbReference type="RefSeq" id="WP_015706314.1">
    <property type="nucleotide sequence ID" value="NC_015578.1"/>
</dbReference>
<dbReference type="eggNOG" id="COG4191">
    <property type="taxonomic scope" value="Bacteria"/>
</dbReference>
<keyword evidence="6 12" id="KW-0418">Kinase</keyword>
<comment type="catalytic activity">
    <reaction evidence="1">
        <text>ATP + protein L-histidine = ADP + protein N-phospho-L-histidine.</text>
        <dbReference type="EC" id="2.7.13.3"/>
    </reaction>
</comment>
<dbReference type="Gene3D" id="1.10.287.130">
    <property type="match status" value="1"/>
</dbReference>
<dbReference type="EC" id="2.7.13.3" evidence="2"/>
<dbReference type="InterPro" id="IPR003594">
    <property type="entry name" value="HATPase_dom"/>
</dbReference>
<keyword evidence="13" id="KW-1185">Reference proteome</keyword>
<dbReference type="HOGENOM" id="CLU_609616_0_0_12"/>
<dbReference type="PRINTS" id="PR00344">
    <property type="entry name" value="BCTRLSENSOR"/>
</dbReference>
<reference evidence="13" key="1">
    <citation type="submission" date="2009-12" db="EMBL/GenBank/DDBJ databases">
        <title>Complete sequence of Treponema primitia strain ZAS-2.</title>
        <authorList>
            <person name="Tetu S.G."/>
            <person name="Matson E."/>
            <person name="Ren Q."/>
            <person name="Seshadri R."/>
            <person name="Elbourne L."/>
            <person name="Hassan K.A."/>
            <person name="Durkin A."/>
            <person name="Radune D."/>
            <person name="Mohamoud Y."/>
            <person name="Shay R."/>
            <person name="Jin S."/>
            <person name="Zhang X."/>
            <person name="Lucey K."/>
            <person name="Ballor N.R."/>
            <person name="Ottesen E."/>
            <person name="Rosenthal R."/>
            <person name="Allen A."/>
            <person name="Leadbetter J.R."/>
            <person name="Paulsen I.T."/>
        </authorList>
    </citation>
    <scope>NUCLEOTIDE SEQUENCE [LARGE SCALE GENOMIC DNA]</scope>
    <source>
        <strain evidence="13">ATCC BAA-887 / DSM 12427 / ZAS-2</strain>
    </source>
</reference>
<feature type="transmembrane region" description="Helical" evidence="10">
    <location>
        <begin position="189"/>
        <end position="210"/>
    </location>
</feature>
<evidence type="ECO:0000256" key="6">
    <source>
        <dbReference type="ARBA" id="ARBA00022777"/>
    </source>
</evidence>
<dbReference type="PANTHER" id="PTHR43065:SF10">
    <property type="entry name" value="PEROXIDE STRESS-ACTIVATED HISTIDINE KINASE MAK3"/>
    <property type="match status" value="1"/>
</dbReference>
<dbReference type="InterPro" id="IPR036890">
    <property type="entry name" value="HATPase_C_sf"/>
</dbReference>
<feature type="domain" description="Histidine kinase" evidence="11">
    <location>
        <begin position="235"/>
        <end position="441"/>
    </location>
</feature>
<dbReference type="InterPro" id="IPR005467">
    <property type="entry name" value="His_kinase_dom"/>
</dbReference>
<dbReference type="PROSITE" id="PS50109">
    <property type="entry name" value="HIS_KIN"/>
    <property type="match status" value="1"/>
</dbReference>
<dbReference type="GO" id="GO:0005524">
    <property type="term" value="F:ATP binding"/>
    <property type="evidence" value="ECO:0007669"/>
    <property type="project" value="UniProtKB-KW"/>
</dbReference>
<evidence type="ECO:0000256" key="4">
    <source>
        <dbReference type="ARBA" id="ARBA00022679"/>
    </source>
</evidence>
<keyword evidence="4" id="KW-0808">Transferase</keyword>
<dbReference type="SUPFAM" id="SSF47384">
    <property type="entry name" value="Homodimeric domain of signal transducing histidine kinase"/>
    <property type="match status" value="1"/>
</dbReference>
<dbReference type="AlphaFoldDB" id="F5YMG1"/>
<organism evidence="12 13">
    <name type="scientific">Treponema primitia (strain ATCC BAA-887 / DSM 12427 / ZAS-2)</name>
    <dbReference type="NCBI Taxonomy" id="545694"/>
    <lineage>
        <taxon>Bacteria</taxon>
        <taxon>Pseudomonadati</taxon>
        <taxon>Spirochaetota</taxon>
        <taxon>Spirochaetia</taxon>
        <taxon>Spirochaetales</taxon>
        <taxon>Treponemataceae</taxon>
        <taxon>Treponema</taxon>
    </lineage>
</organism>
<evidence type="ECO:0000259" key="11">
    <source>
        <dbReference type="PROSITE" id="PS50109"/>
    </source>
</evidence>
<dbReference type="STRING" id="545694.TREPR_0161"/>
<feature type="region of interest" description="Disordered" evidence="9">
    <location>
        <begin position="134"/>
        <end position="153"/>
    </location>
</feature>
<gene>
    <name evidence="12" type="ordered locus">TREPR_0161</name>
</gene>
<dbReference type="InterPro" id="IPR004358">
    <property type="entry name" value="Sig_transdc_His_kin-like_C"/>
</dbReference>
<dbReference type="InterPro" id="IPR003661">
    <property type="entry name" value="HisK_dim/P_dom"/>
</dbReference>
<keyword evidence="5" id="KW-0547">Nucleotide-binding</keyword>
<protein>
    <recommendedName>
        <fullName evidence="2">histidine kinase</fullName>
        <ecNumber evidence="2">2.7.13.3</ecNumber>
    </recommendedName>
</protein>
<dbReference type="Pfam" id="PF02518">
    <property type="entry name" value="HATPase_c"/>
    <property type="match status" value="1"/>
</dbReference>
<evidence type="ECO:0000256" key="7">
    <source>
        <dbReference type="ARBA" id="ARBA00022840"/>
    </source>
</evidence>
<keyword evidence="8" id="KW-0902">Two-component regulatory system</keyword>
<feature type="transmembrane region" description="Helical" evidence="10">
    <location>
        <begin position="6"/>
        <end position="29"/>
    </location>
</feature>
<keyword evidence="10" id="KW-1133">Transmembrane helix</keyword>
<feature type="compositionally biased region" description="Basic and acidic residues" evidence="9">
    <location>
        <begin position="143"/>
        <end position="153"/>
    </location>
</feature>
<sequence>MKISQRTSSFIAALLCWALFSALTVFIILGMRDRARLIRDNDNEQLFNLLFTSLRTYDDFGSAIESSPVLMERIAGFGIYGEDLTLSYYWGTVPPVFDESGLQNLRAVKNGRYTIPDKRGSRVKFILQTGWMPAPQPPPRNQETNKNRNDHREKIPQPLPGFFNYLARSKYIYIDIDHKAYWRNRTLTAVFFPLTELALLALIFFVRGLYLRNREYRDRIEAQQNLVVLGTAASTLAHEIKNPLLSIRLQTGILTKIFPDKGKEELGIINEEIDRLSALSYRINDYLREAEGHPVPINSVTVLSEISIRLLGRNSIDENSVQNGFVLMDSERARSVFENILRNALESGSPDAAITASITRIGEGNSSGETSLTISIYDRGGGIAEKDLERVFDPFFTSKSTGTGIGLSISKRFVEAAGGTIKVENREGGGTVVSVTLKEYKEQTTERAS</sequence>
<keyword evidence="7" id="KW-0067">ATP-binding</keyword>
<dbReference type="KEGG" id="tpi:TREPR_0161"/>
<dbReference type="GO" id="GO:0000155">
    <property type="term" value="F:phosphorelay sensor kinase activity"/>
    <property type="evidence" value="ECO:0007669"/>
    <property type="project" value="InterPro"/>
</dbReference>
<dbReference type="Pfam" id="PF00512">
    <property type="entry name" value="HisKA"/>
    <property type="match status" value="1"/>
</dbReference>
<evidence type="ECO:0000256" key="8">
    <source>
        <dbReference type="ARBA" id="ARBA00023012"/>
    </source>
</evidence>
<dbReference type="OrthoDB" id="1931120at2"/>
<dbReference type="SMART" id="SM00387">
    <property type="entry name" value="HATPase_c"/>
    <property type="match status" value="1"/>
</dbReference>
<dbReference type="EMBL" id="CP001843">
    <property type="protein sequence ID" value="AEF86011.1"/>
    <property type="molecule type" value="Genomic_DNA"/>
</dbReference>
<proteinExistence type="predicted"/>
<evidence type="ECO:0000256" key="3">
    <source>
        <dbReference type="ARBA" id="ARBA00022553"/>
    </source>
</evidence>
<evidence type="ECO:0000313" key="13">
    <source>
        <dbReference type="Proteomes" id="UP000009223"/>
    </source>
</evidence>
<reference evidence="12 13" key="2">
    <citation type="journal article" date="2011" name="ISME J.">
        <title>RNA-seq reveals cooperative metabolic interactions between two termite-gut spirochete species in co-culture.</title>
        <authorList>
            <person name="Rosenthal A.Z."/>
            <person name="Matson E.G."/>
            <person name="Eldar A."/>
            <person name="Leadbetter J.R."/>
        </authorList>
    </citation>
    <scope>NUCLEOTIDE SEQUENCE [LARGE SCALE GENOMIC DNA]</scope>
    <source>
        <strain evidence="13">ATCC BAA-887 / DSM 12427 / ZAS-2</strain>
    </source>
</reference>
<evidence type="ECO:0000256" key="10">
    <source>
        <dbReference type="SAM" id="Phobius"/>
    </source>
</evidence>
<dbReference type="PANTHER" id="PTHR43065">
    <property type="entry name" value="SENSOR HISTIDINE KINASE"/>
    <property type="match status" value="1"/>
</dbReference>
<dbReference type="SUPFAM" id="SSF55874">
    <property type="entry name" value="ATPase domain of HSP90 chaperone/DNA topoisomerase II/histidine kinase"/>
    <property type="match status" value="1"/>
</dbReference>
<keyword evidence="3" id="KW-0597">Phosphoprotein</keyword>
<evidence type="ECO:0000256" key="2">
    <source>
        <dbReference type="ARBA" id="ARBA00012438"/>
    </source>
</evidence>
<dbReference type="Proteomes" id="UP000009223">
    <property type="component" value="Chromosome"/>
</dbReference>
<evidence type="ECO:0000256" key="9">
    <source>
        <dbReference type="SAM" id="MobiDB-lite"/>
    </source>
</evidence>